<evidence type="ECO:0008006" key="4">
    <source>
        <dbReference type="Google" id="ProtNLM"/>
    </source>
</evidence>
<comment type="caution">
    <text evidence="2">The sequence shown here is derived from an EMBL/GenBank/DDBJ whole genome shotgun (WGS) entry which is preliminary data.</text>
</comment>
<reference evidence="3" key="1">
    <citation type="submission" date="2023-07" db="EMBL/GenBank/DDBJ databases">
        <authorList>
            <person name="Deng Y."/>
            <person name="Zhang Y.-Q."/>
        </authorList>
    </citation>
    <scope>NUCLEOTIDE SEQUENCE [LARGE SCALE GENOMIC DNA]</scope>
    <source>
        <strain evidence="3">CPCC 205710</strain>
    </source>
</reference>
<organism evidence="2 3">
    <name type="scientific">Mycobacterium deserti</name>
    <dbReference type="NCBI Taxonomy" id="2978347"/>
    <lineage>
        <taxon>Bacteria</taxon>
        <taxon>Bacillati</taxon>
        <taxon>Actinomycetota</taxon>
        <taxon>Actinomycetes</taxon>
        <taxon>Mycobacteriales</taxon>
        <taxon>Mycobacteriaceae</taxon>
        <taxon>Mycobacterium</taxon>
    </lineage>
</organism>
<feature type="compositionally biased region" description="Basic and acidic residues" evidence="1">
    <location>
        <begin position="41"/>
        <end position="53"/>
    </location>
</feature>
<evidence type="ECO:0000256" key="1">
    <source>
        <dbReference type="SAM" id="MobiDB-lite"/>
    </source>
</evidence>
<accession>A0ABT2MHM7</accession>
<feature type="region of interest" description="Disordered" evidence="1">
    <location>
        <begin position="41"/>
        <end position="71"/>
    </location>
</feature>
<dbReference type="EMBL" id="JAODWD010000004">
    <property type="protein sequence ID" value="MCT7660481.1"/>
    <property type="molecule type" value="Genomic_DNA"/>
</dbReference>
<gene>
    <name evidence="2" type="ORF">N4S67_18920</name>
</gene>
<evidence type="ECO:0000313" key="2">
    <source>
        <dbReference type="EMBL" id="MCT7660481.1"/>
    </source>
</evidence>
<keyword evidence="3" id="KW-1185">Reference proteome</keyword>
<dbReference type="Proteomes" id="UP001206639">
    <property type="component" value="Unassembled WGS sequence"/>
</dbReference>
<proteinExistence type="predicted"/>
<sequence>MVAELQFLATAAFLIWCLTCSVTGLFADDHVAGPRLVQREHRPPDECRRRVAADESPPQSASKSFPSRTIR</sequence>
<feature type="compositionally biased region" description="Polar residues" evidence="1">
    <location>
        <begin position="57"/>
        <end position="71"/>
    </location>
</feature>
<protein>
    <recommendedName>
        <fullName evidence="4">Secreted protein</fullName>
    </recommendedName>
</protein>
<name>A0ABT2MHM7_9MYCO</name>
<evidence type="ECO:0000313" key="3">
    <source>
        <dbReference type="Proteomes" id="UP001206639"/>
    </source>
</evidence>
<dbReference type="RefSeq" id="WP_260994521.1">
    <property type="nucleotide sequence ID" value="NZ_JAODWD010000004.1"/>
</dbReference>